<evidence type="ECO:0000256" key="1">
    <source>
        <dbReference type="ARBA" id="ARBA00022741"/>
    </source>
</evidence>
<evidence type="ECO:0000313" key="7">
    <source>
        <dbReference type="EMBL" id="GKT28050.1"/>
    </source>
</evidence>
<dbReference type="Pfam" id="PF00271">
    <property type="entry name" value="Helicase_C"/>
    <property type="match status" value="1"/>
</dbReference>
<dbReference type="InterPro" id="IPR014001">
    <property type="entry name" value="Helicase_ATP-bd"/>
</dbReference>
<evidence type="ECO:0000259" key="6">
    <source>
        <dbReference type="PROSITE" id="PS51194"/>
    </source>
</evidence>
<organism evidence="7 8">
    <name type="scientific">Aduncisulcus paluster</name>
    <dbReference type="NCBI Taxonomy" id="2918883"/>
    <lineage>
        <taxon>Eukaryota</taxon>
        <taxon>Metamonada</taxon>
        <taxon>Carpediemonas-like organisms</taxon>
        <taxon>Aduncisulcus</taxon>
    </lineage>
</organism>
<keyword evidence="2" id="KW-0378">Hydrolase</keyword>
<dbReference type="EMBL" id="BQXS01000133">
    <property type="protein sequence ID" value="GKT28050.1"/>
    <property type="molecule type" value="Genomic_DNA"/>
</dbReference>
<gene>
    <name evidence="7" type="ORF">ADUPG1_000384</name>
</gene>
<dbReference type="InterPro" id="IPR001650">
    <property type="entry name" value="Helicase_C-like"/>
</dbReference>
<keyword evidence="8" id="KW-1185">Reference proteome</keyword>
<accession>A0ABQ5K9N0</accession>
<dbReference type="InterPro" id="IPR027417">
    <property type="entry name" value="P-loop_NTPase"/>
</dbReference>
<reference evidence="7" key="1">
    <citation type="submission" date="2022-03" db="EMBL/GenBank/DDBJ databases">
        <title>Draft genome sequence of Aduncisulcus paluster, a free-living microaerophilic Fornicata.</title>
        <authorList>
            <person name="Yuyama I."/>
            <person name="Kume K."/>
            <person name="Tamura T."/>
            <person name="Inagaki Y."/>
            <person name="Hashimoto T."/>
        </authorList>
    </citation>
    <scope>NUCLEOTIDE SEQUENCE</scope>
    <source>
        <strain evidence="7">NY0171</strain>
    </source>
</reference>
<dbReference type="InterPro" id="IPR011545">
    <property type="entry name" value="DEAD/DEAH_box_helicase_dom"/>
</dbReference>
<dbReference type="Gene3D" id="3.40.50.300">
    <property type="entry name" value="P-loop containing nucleotide triphosphate hydrolases"/>
    <property type="match status" value="2"/>
</dbReference>
<dbReference type="InterPro" id="IPR050474">
    <property type="entry name" value="Hel308_SKI2-like"/>
</dbReference>
<evidence type="ECO:0000259" key="5">
    <source>
        <dbReference type="PROSITE" id="PS51192"/>
    </source>
</evidence>
<keyword evidence="1" id="KW-0547">Nucleotide-binding</keyword>
<dbReference type="InterPro" id="IPR036388">
    <property type="entry name" value="WH-like_DNA-bd_sf"/>
</dbReference>
<dbReference type="CDD" id="cd18795">
    <property type="entry name" value="SF2_C_Ski2"/>
    <property type="match status" value="1"/>
</dbReference>
<evidence type="ECO:0000256" key="3">
    <source>
        <dbReference type="ARBA" id="ARBA00022806"/>
    </source>
</evidence>
<dbReference type="Gene3D" id="1.10.10.10">
    <property type="entry name" value="Winged helix-like DNA-binding domain superfamily/Winged helix DNA-binding domain"/>
    <property type="match status" value="1"/>
</dbReference>
<dbReference type="PROSITE" id="PS51192">
    <property type="entry name" value="HELICASE_ATP_BIND_1"/>
    <property type="match status" value="1"/>
</dbReference>
<dbReference type="Pfam" id="PF23445">
    <property type="entry name" value="WHD_SNRNP200"/>
    <property type="match status" value="1"/>
</dbReference>
<evidence type="ECO:0000313" key="8">
    <source>
        <dbReference type="Proteomes" id="UP001057375"/>
    </source>
</evidence>
<evidence type="ECO:0000256" key="2">
    <source>
        <dbReference type="ARBA" id="ARBA00022801"/>
    </source>
</evidence>
<name>A0ABQ5K9N0_9EUKA</name>
<sequence length="598" mass="67434">RAGVVEGVKIWMEEQAVGKMIDKKLIKSEKKKEEGEKDSLDLTQLSSSVLPIFCSDSGVVVYVAPLKALVRETVREWVTLSEVIGKDVVELSGDVTPDMRNVAKAGIIVTTPEKFDGLMRFWRHRELMQRVSCVVFDEIHLLDYERGPVIESMVVKLHQMNAWKEEKRKEHWELFHQKLKEPSAIVHDSPAASLHHAVRKHLFISENPLFYPLKCRNTRILALTTAIANAQELAKWLHVSERGLFNFHPFLRPVQLEKHIQGFPGRAYCPRMGSMNKSVYQALKKYAPRTNRPTIIFVTSRRQTRLTGQALAAYAATDEAPIYPITRPDGSVFSPSIRRTPDPSLLAEMDNISDEDCKNLLPYGILLHHAAMSDSDRRTVERLFLLRKCSVMVATSTLAWGVNLPAYCVIVKGCVYFDGPKGSYVDMKVTEIMQAVGRAGRPQFVEEEKRMGLPSAQKDPEAVAIVMCKSDMKDFYKTFLNEPFPVESSFHTKIPEHIISEISVGAIKTLFDVVSWLKNTFYYLRMCSQPSRYGLYADATEGEKEVWLCGVAATAILELVHCGCIDLSCDTDKSALVELARPIVSVCESDGVWPGFFS</sequence>
<dbReference type="PROSITE" id="PS51194">
    <property type="entry name" value="HELICASE_CTER"/>
    <property type="match status" value="1"/>
</dbReference>
<proteinExistence type="predicted"/>
<keyword evidence="4" id="KW-0067">ATP-binding</keyword>
<dbReference type="PANTHER" id="PTHR47961:SF4">
    <property type="entry name" value="ACTIVATING SIGNAL COINTEGRATOR 1 COMPLEX SUBUNIT 3"/>
    <property type="match status" value="1"/>
</dbReference>
<feature type="non-terminal residue" evidence="7">
    <location>
        <position position="598"/>
    </location>
</feature>
<comment type="caution">
    <text evidence="7">The sequence shown here is derived from an EMBL/GenBank/DDBJ whole genome shotgun (WGS) entry which is preliminary data.</text>
</comment>
<feature type="domain" description="Helicase C-terminal" evidence="6">
    <location>
        <begin position="278"/>
        <end position="502"/>
    </location>
</feature>
<protein>
    <submittedName>
        <fullName evidence="7">Activating signal cointegrator 1 complex subunit 3</fullName>
    </submittedName>
</protein>
<dbReference type="InterPro" id="IPR057842">
    <property type="entry name" value="WH_MER3"/>
</dbReference>
<dbReference type="SUPFAM" id="SSF52540">
    <property type="entry name" value="P-loop containing nucleoside triphosphate hydrolases"/>
    <property type="match status" value="2"/>
</dbReference>
<keyword evidence="3" id="KW-0347">Helicase</keyword>
<dbReference type="Pfam" id="PF00270">
    <property type="entry name" value="DEAD"/>
    <property type="match status" value="1"/>
</dbReference>
<dbReference type="Proteomes" id="UP001057375">
    <property type="component" value="Unassembled WGS sequence"/>
</dbReference>
<feature type="domain" description="Helicase ATP-binding" evidence="5">
    <location>
        <begin position="48"/>
        <end position="245"/>
    </location>
</feature>
<feature type="non-terminal residue" evidence="7">
    <location>
        <position position="1"/>
    </location>
</feature>
<evidence type="ECO:0000256" key="4">
    <source>
        <dbReference type="ARBA" id="ARBA00022840"/>
    </source>
</evidence>
<dbReference type="SMART" id="SM00490">
    <property type="entry name" value="HELICc"/>
    <property type="match status" value="1"/>
</dbReference>
<dbReference type="PANTHER" id="PTHR47961">
    <property type="entry name" value="DNA POLYMERASE THETA, PUTATIVE (AFU_ORTHOLOGUE AFUA_1G05260)-RELATED"/>
    <property type="match status" value="1"/>
</dbReference>